<protein>
    <submittedName>
        <fullName evidence="1">Zf-TFIIB domain-containing protein</fullName>
    </submittedName>
</protein>
<dbReference type="EMBL" id="JACCKX010000001">
    <property type="protein sequence ID" value="NZA02091.1"/>
    <property type="molecule type" value="Genomic_DNA"/>
</dbReference>
<reference evidence="1 2" key="1">
    <citation type="submission" date="2020-07" db="EMBL/GenBank/DDBJ databases">
        <authorList>
            <person name="Maaloum M."/>
        </authorList>
    </citation>
    <scope>NUCLEOTIDE SEQUENCE [LARGE SCALE GENOMIC DNA]</scope>
    <source>
        <strain evidence="1 2">GCS-AN-3</strain>
    </source>
</reference>
<keyword evidence="2" id="KW-1185">Reference proteome</keyword>
<evidence type="ECO:0000313" key="1">
    <source>
        <dbReference type="EMBL" id="NZA02091.1"/>
    </source>
</evidence>
<dbReference type="RefSeq" id="WP_180550456.1">
    <property type="nucleotide sequence ID" value="NZ_JACCKX010000001.1"/>
</dbReference>
<sequence>MPQRLAPSTTACPSCRAPMEVHHVAGHNGTTLELDLCHACHGLWFDGNENLRMAPGGVVDLFRQLHEHRDDPQAPLVRDMACPRCRRRLTEGSDVVKHGRYFTWRCPQRHGRFSTFSSFMIEKGFVRQLTKPEIADLAERLKVIHCNSCGAPVDLREHSACPYCRAAFSLLDPKAVEQALANYGQKAQRSTEGPQPADLADALVTIERDRERARREEQQDRWRQGGTGIGDTTVDALWVAGLELVWNVLRR</sequence>
<dbReference type="AlphaFoldDB" id="A0A853IVL4"/>
<proteinExistence type="predicted"/>
<evidence type="ECO:0000313" key="2">
    <source>
        <dbReference type="Proteomes" id="UP000589716"/>
    </source>
</evidence>
<dbReference type="Proteomes" id="UP000589716">
    <property type="component" value="Unassembled WGS sequence"/>
</dbReference>
<organism evidence="1 2">
    <name type="scientific">Ottowia beijingensis</name>
    <dbReference type="NCBI Taxonomy" id="1207057"/>
    <lineage>
        <taxon>Bacteria</taxon>
        <taxon>Pseudomonadati</taxon>
        <taxon>Pseudomonadota</taxon>
        <taxon>Betaproteobacteria</taxon>
        <taxon>Burkholderiales</taxon>
        <taxon>Comamonadaceae</taxon>
        <taxon>Ottowia</taxon>
    </lineage>
</organism>
<gene>
    <name evidence="1" type="ORF">H0I39_10615</name>
</gene>
<comment type="caution">
    <text evidence="1">The sequence shown here is derived from an EMBL/GenBank/DDBJ whole genome shotgun (WGS) entry which is preliminary data.</text>
</comment>
<accession>A0A853IVL4</accession>
<name>A0A853IVL4_9BURK</name>